<name>A0ABV3K6W1_STRON</name>
<sequence length="125" mass="14009">MRCGHAWEQAYEIAHHVDAKGRPFVIYYADGVRVPSPISHPGCPNCGAHVVRIMRSGRVSQVADALHLASRSVIPATEQSPAGPVGYGAGYREPRPARHPDGVQHHWHWHFPHLSDLLRPFHHRK</sequence>
<dbReference type="Proteomes" id="UP001552594">
    <property type="component" value="Unassembled WGS sequence"/>
</dbReference>
<comment type="caution">
    <text evidence="1">The sequence shown here is derived from an EMBL/GenBank/DDBJ whole genome shotgun (WGS) entry which is preliminary data.</text>
</comment>
<keyword evidence="2" id="KW-1185">Reference proteome</keyword>
<organism evidence="1 2">
    <name type="scientific">Streptomyces orinoci</name>
    <name type="common">Streptoverticillium orinoci</name>
    <dbReference type="NCBI Taxonomy" id="67339"/>
    <lineage>
        <taxon>Bacteria</taxon>
        <taxon>Bacillati</taxon>
        <taxon>Actinomycetota</taxon>
        <taxon>Actinomycetes</taxon>
        <taxon>Kitasatosporales</taxon>
        <taxon>Streptomycetaceae</taxon>
        <taxon>Streptomyces</taxon>
    </lineage>
</organism>
<proteinExistence type="predicted"/>
<evidence type="ECO:0000313" key="2">
    <source>
        <dbReference type="Proteomes" id="UP001552594"/>
    </source>
</evidence>
<gene>
    <name evidence="1" type="ORF">AB0L16_31495</name>
</gene>
<protein>
    <submittedName>
        <fullName evidence="1">Uncharacterized protein</fullName>
    </submittedName>
</protein>
<reference evidence="1 2" key="1">
    <citation type="submission" date="2024-06" db="EMBL/GenBank/DDBJ databases">
        <title>The Natural Products Discovery Center: Release of the First 8490 Sequenced Strains for Exploring Actinobacteria Biosynthetic Diversity.</title>
        <authorList>
            <person name="Kalkreuter E."/>
            <person name="Kautsar S.A."/>
            <person name="Yang D."/>
            <person name="Bader C.D."/>
            <person name="Teijaro C.N."/>
            <person name="Fluegel L."/>
            <person name="Davis C.M."/>
            <person name="Simpson J.R."/>
            <person name="Lauterbach L."/>
            <person name="Steele A.D."/>
            <person name="Gui C."/>
            <person name="Meng S."/>
            <person name="Li G."/>
            <person name="Viehrig K."/>
            <person name="Ye F."/>
            <person name="Su P."/>
            <person name="Kiefer A.F."/>
            <person name="Nichols A."/>
            <person name="Cepeda A.J."/>
            <person name="Yan W."/>
            <person name="Fan B."/>
            <person name="Jiang Y."/>
            <person name="Adhikari A."/>
            <person name="Zheng C.-J."/>
            <person name="Schuster L."/>
            <person name="Cowan T.M."/>
            <person name="Smanski M.J."/>
            <person name="Chevrette M.G."/>
            <person name="De Carvalho L.P.S."/>
            <person name="Shen B."/>
        </authorList>
    </citation>
    <scope>NUCLEOTIDE SEQUENCE [LARGE SCALE GENOMIC DNA]</scope>
    <source>
        <strain evidence="1 2">NPDC052347</strain>
    </source>
</reference>
<dbReference type="EMBL" id="JBFAUK010000042">
    <property type="protein sequence ID" value="MEV5510893.1"/>
    <property type="molecule type" value="Genomic_DNA"/>
</dbReference>
<accession>A0ABV3K6W1</accession>
<evidence type="ECO:0000313" key="1">
    <source>
        <dbReference type="EMBL" id="MEV5510893.1"/>
    </source>
</evidence>